<protein>
    <recommendedName>
        <fullName evidence="8">ABC3 transporter permease C-terminal domain-containing protein</fullName>
    </recommendedName>
</protein>
<feature type="transmembrane region" description="Helical" evidence="7">
    <location>
        <begin position="275"/>
        <end position="301"/>
    </location>
</feature>
<evidence type="ECO:0000256" key="5">
    <source>
        <dbReference type="ARBA" id="ARBA00023136"/>
    </source>
</evidence>
<comment type="similarity">
    <text evidence="6">Belongs to the ABC-4 integral membrane protein family.</text>
</comment>
<name>X1AJU6_9ZZZZ</name>
<feature type="non-terminal residue" evidence="9">
    <location>
        <position position="350"/>
    </location>
</feature>
<evidence type="ECO:0000313" key="9">
    <source>
        <dbReference type="EMBL" id="GAG82845.1"/>
    </source>
</evidence>
<evidence type="ECO:0000256" key="4">
    <source>
        <dbReference type="ARBA" id="ARBA00022989"/>
    </source>
</evidence>
<feature type="non-terminal residue" evidence="9">
    <location>
        <position position="1"/>
    </location>
</feature>
<dbReference type="EMBL" id="BART01009933">
    <property type="protein sequence ID" value="GAG82845.1"/>
    <property type="molecule type" value="Genomic_DNA"/>
</dbReference>
<feature type="domain" description="ABC3 transporter permease C-terminal" evidence="8">
    <location>
        <begin position="283"/>
        <end position="347"/>
    </location>
</feature>
<keyword evidence="2" id="KW-1003">Cell membrane</keyword>
<feature type="transmembrane region" description="Helical" evidence="7">
    <location>
        <begin position="322"/>
        <end position="348"/>
    </location>
</feature>
<keyword evidence="3 7" id="KW-0812">Transmembrane</keyword>
<dbReference type="PANTHER" id="PTHR30572:SF4">
    <property type="entry name" value="ABC TRANSPORTER PERMEASE YTRF"/>
    <property type="match status" value="1"/>
</dbReference>
<evidence type="ECO:0000256" key="1">
    <source>
        <dbReference type="ARBA" id="ARBA00004651"/>
    </source>
</evidence>
<evidence type="ECO:0000256" key="6">
    <source>
        <dbReference type="ARBA" id="ARBA00038076"/>
    </source>
</evidence>
<proteinExistence type="inferred from homology"/>
<dbReference type="InterPro" id="IPR050250">
    <property type="entry name" value="Macrolide_Exporter_MacB"/>
</dbReference>
<dbReference type="Pfam" id="PF02687">
    <property type="entry name" value="FtsX"/>
    <property type="match status" value="1"/>
</dbReference>
<dbReference type="PANTHER" id="PTHR30572">
    <property type="entry name" value="MEMBRANE COMPONENT OF TRANSPORTER-RELATED"/>
    <property type="match status" value="1"/>
</dbReference>
<sequence>LAFNITVNFLPTNFYKAVNVTIETLVNSTVDHLELEALNIYTNTFEKLGSINKTTELNNTFPFDLNHYYIDPMSGNLKLRIIGYNSTFNSNYNLSIDSLKFGVAKSTYSTNPTTWPEFEIVGIIEAPTFNNTERYGWYASMETGFDVSGNSVYINYEKARDIIYSDYRGSNYSNDMVTSVLVHCDQPENISTYKSLLLQNLYFMAGGYWSIIDLKSFTLTIRTNVYDWFAWVEKGVHDEDALEVIINYIEDRGYLIIFAFTRSFMSSIFRTMINLITFITNGLLIFSIIIAMIGLTLHSLLTTMARRREIGMLRSIGLDKKGVIRSISGETLILALLGVFTGIFAGLVQG</sequence>
<keyword evidence="4 7" id="KW-1133">Transmembrane helix</keyword>
<dbReference type="GO" id="GO:0005886">
    <property type="term" value="C:plasma membrane"/>
    <property type="evidence" value="ECO:0007669"/>
    <property type="project" value="UniProtKB-SubCell"/>
</dbReference>
<keyword evidence="5 7" id="KW-0472">Membrane</keyword>
<comment type="subcellular location">
    <subcellularLocation>
        <location evidence="1">Cell membrane</location>
        <topology evidence="1">Multi-pass membrane protein</topology>
    </subcellularLocation>
</comment>
<organism evidence="9">
    <name type="scientific">marine sediment metagenome</name>
    <dbReference type="NCBI Taxonomy" id="412755"/>
    <lineage>
        <taxon>unclassified sequences</taxon>
        <taxon>metagenomes</taxon>
        <taxon>ecological metagenomes</taxon>
    </lineage>
</organism>
<evidence type="ECO:0000256" key="2">
    <source>
        <dbReference type="ARBA" id="ARBA00022475"/>
    </source>
</evidence>
<evidence type="ECO:0000256" key="3">
    <source>
        <dbReference type="ARBA" id="ARBA00022692"/>
    </source>
</evidence>
<evidence type="ECO:0000259" key="8">
    <source>
        <dbReference type="Pfam" id="PF02687"/>
    </source>
</evidence>
<dbReference type="AlphaFoldDB" id="X1AJU6"/>
<dbReference type="GO" id="GO:0022857">
    <property type="term" value="F:transmembrane transporter activity"/>
    <property type="evidence" value="ECO:0007669"/>
    <property type="project" value="TreeGrafter"/>
</dbReference>
<dbReference type="InterPro" id="IPR003838">
    <property type="entry name" value="ABC3_permease_C"/>
</dbReference>
<reference evidence="9" key="1">
    <citation type="journal article" date="2014" name="Front. Microbiol.">
        <title>High frequency of phylogenetically diverse reductive dehalogenase-homologous genes in deep subseafloor sedimentary metagenomes.</title>
        <authorList>
            <person name="Kawai M."/>
            <person name="Futagami T."/>
            <person name="Toyoda A."/>
            <person name="Takaki Y."/>
            <person name="Nishi S."/>
            <person name="Hori S."/>
            <person name="Arai W."/>
            <person name="Tsubouchi T."/>
            <person name="Morono Y."/>
            <person name="Uchiyama I."/>
            <person name="Ito T."/>
            <person name="Fujiyama A."/>
            <person name="Inagaki F."/>
            <person name="Takami H."/>
        </authorList>
    </citation>
    <scope>NUCLEOTIDE SEQUENCE</scope>
    <source>
        <strain evidence="9">Expedition CK06-06</strain>
    </source>
</reference>
<comment type="caution">
    <text evidence="9">The sequence shown here is derived from an EMBL/GenBank/DDBJ whole genome shotgun (WGS) entry which is preliminary data.</text>
</comment>
<evidence type="ECO:0000256" key="7">
    <source>
        <dbReference type="SAM" id="Phobius"/>
    </source>
</evidence>
<gene>
    <name evidence="9" type="ORF">S01H4_21825</name>
</gene>
<accession>X1AJU6</accession>